<gene>
    <name evidence="1" type="ORF">CCU68_14510</name>
</gene>
<reference evidence="1 2" key="1">
    <citation type="submission" date="2018-01" db="EMBL/GenBank/DDBJ databases">
        <title>Draft Genome Sequence of Pseudomonas gingeri NCPPB 3146 (LMG 5327), a White Line Reaction Producer.</title>
        <authorList>
            <person name="Rokni-Zadeh H."/>
            <person name="Bahrami T."/>
            <person name="Zarvandi S."/>
            <person name="Changi-Ashtiani M."/>
            <person name="De Mot R."/>
        </authorList>
    </citation>
    <scope>NUCLEOTIDE SEQUENCE [LARGE SCALE GENOMIC DNA]</scope>
    <source>
        <strain evidence="2">NCPPB 3146 \ LMG 5327</strain>
    </source>
</reference>
<accession>A0ABX4Y3J4</accession>
<evidence type="ECO:0000313" key="2">
    <source>
        <dbReference type="Proteomes" id="UP000236232"/>
    </source>
</evidence>
<dbReference type="Proteomes" id="UP000236232">
    <property type="component" value="Unassembled WGS sequence"/>
</dbReference>
<comment type="caution">
    <text evidence="1">The sequence shown here is derived from an EMBL/GenBank/DDBJ whole genome shotgun (WGS) entry which is preliminary data.</text>
</comment>
<proteinExistence type="predicted"/>
<protein>
    <submittedName>
        <fullName evidence="1">Uncharacterized protein</fullName>
    </submittedName>
</protein>
<dbReference type="EMBL" id="POWE01000086">
    <property type="protein sequence ID" value="PNQ91800.1"/>
    <property type="molecule type" value="Genomic_DNA"/>
</dbReference>
<organism evidence="1 2">
    <name type="scientific">Pseudomonas gingeri NCPPB 3146 = LMG 5327</name>
    <dbReference type="NCBI Taxonomy" id="707248"/>
    <lineage>
        <taxon>Bacteria</taxon>
        <taxon>Pseudomonadati</taxon>
        <taxon>Pseudomonadota</taxon>
        <taxon>Gammaproteobacteria</taxon>
        <taxon>Pseudomonadales</taxon>
        <taxon>Pseudomonadaceae</taxon>
        <taxon>Pseudomonas</taxon>
    </lineage>
</organism>
<keyword evidence="2" id="KW-1185">Reference proteome</keyword>
<name>A0ABX4Y3J4_9PSED</name>
<sequence length="67" mass="6813">MCSICTDRHDAVPDCGSRLAGDGVRQGAARLQGLIAGKPAPTGCGSFSVCFTPPGDVLSHSLAFKAH</sequence>
<evidence type="ECO:0000313" key="1">
    <source>
        <dbReference type="EMBL" id="PNQ91800.1"/>
    </source>
</evidence>